<dbReference type="RefSeq" id="XP_018465002.1">
    <property type="nucleotide sequence ID" value="XM_018609500.1"/>
</dbReference>
<name>A0A6J0LY50_RAPSA</name>
<protein>
    <submittedName>
        <fullName evidence="3">Uncharacterized protein LOC108836332</fullName>
    </submittedName>
</protein>
<dbReference type="Proteomes" id="UP000504610">
    <property type="component" value="Chromosome 9"/>
</dbReference>
<feature type="compositionally biased region" description="Basic and acidic residues" evidence="1">
    <location>
        <begin position="108"/>
        <end position="133"/>
    </location>
</feature>
<dbReference type="GeneID" id="108836332"/>
<evidence type="ECO:0000313" key="3">
    <source>
        <dbReference type="RefSeq" id="XP_018465002.1"/>
    </source>
</evidence>
<evidence type="ECO:0000256" key="1">
    <source>
        <dbReference type="SAM" id="MobiDB-lite"/>
    </source>
</evidence>
<reference evidence="3" key="2">
    <citation type="submission" date="2025-08" db="UniProtKB">
        <authorList>
            <consortium name="RefSeq"/>
        </authorList>
    </citation>
    <scope>IDENTIFICATION</scope>
    <source>
        <tissue evidence="3">Leaf</tissue>
    </source>
</reference>
<organism evidence="2 3">
    <name type="scientific">Raphanus sativus</name>
    <name type="common">Radish</name>
    <name type="synonym">Raphanus raphanistrum var. sativus</name>
    <dbReference type="NCBI Taxonomy" id="3726"/>
    <lineage>
        <taxon>Eukaryota</taxon>
        <taxon>Viridiplantae</taxon>
        <taxon>Streptophyta</taxon>
        <taxon>Embryophyta</taxon>
        <taxon>Tracheophyta</taxon>
        <taxon>Spermatophyta</taxon>
        <taxon>Magnoliopsida</taxon>
        <taxon>eudicotyledons</taxon>
        <taxon>Gunneridae</taxon>
        <taxon>Pentapetalae</taxon>
        <taxon>rosids</taxon>
        <taxon>malvids</taxon>
        <taxon>Brassicales</taxon>
        <taxon>Brassicaceae</taxon>
        <taxon>Brassiceae</taxon>
        <taxon>Raphanus</taxon>
    </lineage>
</organism>
<feature type="compositionally biased region" description="Acidic residues" evidence="1">
    <location>
        <begin position="66"/>
        <end position="92"/>
    </location>
</feature>
<dbReference type="OrthoDB" id="1112335at2759"/>
<sequence>MKQGDSTVREYNTLFLKSGMHEKHDEETLAALDVEEGETPSDTNGSTTESDESGNRPKKKARTGEDFLDNVDEEEEDEAEEDDTDADNDSDESLPQPLGGSDDDSDSKDDLQEYKEYLEEHHMTDLESSRESK</sequence>
<dbReference type="KEGG" id="rsz:108836332"/>
<keyword evidence="2" id="KW-1185">Reference proteome</keyword>
<proteinExistence type="predicted"/>
<evidence type="ECO:0000313" key="2">
    <source>
        <dbReference type="Proteomes" id="UP000504610"/>
    </source>
</evidence>
<accession>A0A6J0LY50</accession>
<feature type="region of interest" description="Disordered" evidence="1">
    <location>
        <begin position="16"/>
        <end position="133"/>
    </location>
</feature>
<dbReference type="AlphaFoldDB" id="A0A6J0LY50"/>
<gene>
    <name evidence="3" type="primary">LOC108836332</name>
</gene>
<reference evidence="2" key="1">
    <citation type="journal article" date="2019" name="Database">
        <title>The radish genome database (RadishGD): an integrated information resource for radish genomics.</title>
        <authorList>
            <person name="Yu H.J."/>
            <person name="Baek S."/>
            <person name="Lee Y.J."/>
            <person name="Cho A."/>
            <person name="Mun J.H."/>
        </authorList>
    </citation>
    <scope>NUCLEOTIDE SEQUENCE [LARGE SCALE GENOMIC DNA]</scope>
    <source>
        <strain evidence="2">cv. WK10039</strain>
    </source>
</reference>